<gene>
    <name evidence="1" type="ORF">FB566_1485</name>
</gene>
<keyword evidence="2" id="KW-1185">Reference proteome</keyword>
<sequence>MPRIPAMTGALKTVYLTNLATARDRRVSMPDRWAAIERAHILSQPWPWPHTTTHAVMLRLGAKERDLVEVLGQLLRLAVGGIGSALGRYPDGNTGRTRVGINTPMPIPADLEKLLADAGIRTAPTTVDS</sequence>
<dbReference type="InParanoid" id="A0A543ATX5"/>
<evidence type="ECO:0000313" key="2">
    <source>
        <dbReference type="Proteomes" id="UP000317043"/>
    </source>
</evidence>
<protein>
    <submittedName>
        <fullName evidence="1">Uncharacterized protein DUF3703</fullName>
    </submittedName>
</protein>
<proteinExistence type="predicted"/>
<dbReference type="AlphaFoldDB" id="A0A543ATX5"/>
<dbReference type="Pfam" id="PF12487">
    <property type="entry name" value="DUF3703"/>
    <property type="match status" value="1"/>
</dbReference>
<dbReference type="InterPro" id="IPR022172">
    <property type="entry name" value="DUF3703"/>
</dbReference>
<name>A0A543ATX5_9ACTN</name>
<evidence type="ECO:0000313" key="1">
    <source>
        <dbReference type="EMBL" id="TQL75965.1"/>
    </source>
</evidence>
<dbReference type="Proteomes" id="UP000317043">
    <property type="component" value="Unassembled WGS sequence"/>
</dbReference>
<comment type="caution">
    <text evidence="1">The sequence shown here is derived from an EMBL/GenBank/DDBJ whole genome shotgun (WGS) entry which is preliminary data.</text>
</comment>
<accession>A0A543ATX5</accession>
<organism evidence="1 2">
    <name type="scientific">Stackebrandtia endophytica</name>
    <dbReference type="NCBI Taxonomy" id="1496996"/>
    <lineage>
        <taxon>Bacteria</taxon>
        <taxon>Bacillati</taxon>
        <taxon>Actinomycetota</taxon>
        <taxon>Actinomycetes</taxon>
        <taxon>Glycomycetales</taxon>
        <taxon>Glycomycetaceae</taxon>
        <taxon>Stackebrandtia</taxon>
    </lineage>
</organism>
<dbReference type="RefSeq" id="WP_211347578.1">
    <property type="nucleotide sequence ID" value="NZ_JBHTGS010000001.1"/>
</dbReference>
<reference evidence="1 2" key="1">
    <citation type="submission" date="2019-06" db="EMBL/GenBank/DDBJ databases">
        <title>Sequencing the genomes of 1000 actinobacteria strains.</title>
        <authorList>
            <person name="Klenk H.-P."/>
        </authorList>
    </citation>
    <scope>NUCLEOTIDE SEQUENCE [LARGE SCALE GENOMIC DNA]</scope>
    <source>
        <strain evidence="1 2">DSM 45928</strain>
    </source>
</reference>
<dbReference type="EMBL" id="VFOW01000001">
    <property type="protein sequence ID" value="TQL75965.1"/>
    <property type="molecule type" value="Genomic_DNA"/>
</dbReference>